<dbReference type="Gene3D" id="3.40.50.300">
    <property type="entry name" value="P-loop containing nucleotide triphosphate hydrolases"/>
    <property type="match status" value="1"/>
</dbReference>
<gene>
    <name evidence="2" type="ORF">KDK95_29475</name>
</gene>
<evidence type="ECO:0000313" key="2">
    <source>
        <dbReference type="EMBL" id="MBR7830468.1"/>
    </source>
</evidence>
<organism evidence="2 3">
    <name type="scientific">Actinospica acidithermotolerans</name>
    <dbReference type="NCBI Taxonomy" id="2828514"/>
    <lineage>
        <taxon>Bacteria</taxon>
        <taxon>Bacillati</taxon>
        <taxon>Actinomycetota</taxon>
        <taxon>Actinomycetes</taxon>
        <taxon>Catenulisporales</taxon>
        <taxon>Actinospicaceae</taxon>
        <taxon>Actinospica</taxon>
    </lineage>
</organism>
<name>A0A941EGS5_9ACTN</name>
<keyword evidence="3" id="KW-1185">Reference proteome</keyword>
<evidence type="ECO:0000313" key="3">
    <source>
        <dbReference type="Proteomes" id="UP000676325"/>
    </source>
</evidence>
<protein>
    <recommendedName>
        <fullName evidence="4">Cell division protein FtsK</fullName>
    </recommendedName>
</protein>
<reference evidence="2" key="1">
    <citation type="submission" date="2021-04" db="EMBL/GenBank/DDBJ databases">
        <title>Genome based classification of Actinospica acidithermotolerans sp. nov., an actinobacterium isolated from an Indonesian hot spring.</title>
        <authorList>
            <person name="Kusuma A.B."/>
            <person name="Putra K.E."/>
            <person name="Nafisah S."/>
            <person name="Loh J."/>
            <person name="Nouioui I."/>
            <person name="Goodfellow M."/>
        </authorList>
    </citation>
    <scope>NUCLEOTIDE SEQUENCE</scope>
    <source>
        <strain evidence="2">MGRD01-02</strain>
    </source>
</reference>
<accession>A0A941EGS5</accession>
<proteinExistence type="predicted"/>
<dbReference type="RefSeq" id="WP_212521594.1">
    <property type="nucleotide sequence ID" value="NZ_JAGSOH010000133.1"/>
</dbReference>
<evidence type="ECO:0008006" key="4">
    <source>
        <dbReference type="Google" id="ProtNLM"/>
    </source>
</evidence>
<dbReference type="AlphaFoldDB" id="A0A941EGS5"/>
<feature type="compositionally biased region" description="Low complexity" evidence="1">
    <location>
        <begin position="240"/>
        <end position="254"/>
    </location>
</feature>
<evidence type="ECO:0000256" key="1">
    <source>
        <dbReference type="SAM" id="MobiDB-lite"/>
    </source>
</evidence>
<feature type="region of interest" description="Disordered" evidence="1">
    <location>
        <begin position="329"/>
        <end position="360"/>
    </location>
</feature>
<comment type="caution">
    <text evidence="2">The sequence shown here is derived from an EMBL/GenBank/DDBJ whole genome shotgun (WGS) entry which is preliminary data.</text>
</comment>
<sequence length="360" mass="38805">DQGLDAVQDLVADTPALGHKVLHGVKALINERGLILEEISRKTGRAVRRWSSAYGPIVLLAIEELAELTRAIPGGAKILESILQLGRYVGVCVISGTQVPSAKVFGGDTDPRQQYAVRIGLRSTESTVINSVFGPGAQGRGWLLNELVHKGKFMIEAVGHERPRVYRAFQLDDEDGASRMIPDAVARAVADGAILDFAAADPRSCAAFRAGAEERYHSRDSDLLWRLFSEEFPDGWAPVGEQGAQGEPAAAAAGTQGGWSVPRPPDPAPGPRYPGGDLVPEHLRQLWLALLARREAEIGQLADLGFPGLASREPVRKALERWRAAGYLTAGKPPGARSRRYRVHDSVYGPQNGPDQGRQG</sequence>
<feature type="non-terminal residue" evidence="2">
    <location>
        <position position="1"/>
    </location>
</feature>
<dbReference type="InterPro" id="IPR027417">
    <property type="entry name" value="P-loop_NTPase"/>
</dbReference>
<dbReference type="Proteomes" id="UP000676325">
    <property type="component" value="Unassembled WGS sequence"/>
</dbReference>
<dbReference type="EMBL" id="JAGSOH010000133">
    <property type="protein sequence ID" value="MBR7830468.1"/>
    <property type="molecule type" value="Genomic_DNA"/>
</dbReference>
<feature type="region of interest" description="Disordered" evidence="1">
    <location>
        <begin position="237"/>
        <end position="271"/>
    </location>
</feature>
<feature type="compositionally biased region" description="Pro residues" evidence="1">
    <location>
        <begin position="262"/>
        <end position="271"/>
    </location>
</feature>